<dbReference type="Proteomes" id="UP000002313">
    <property type="component" value="Chromosome XI"/>
</dbReference>
<name>E0SA98_ENCIT</name>
<dbReference type="OrthoDB" id="2194244at2759"/>
<evidence type="ECO:0000313" key="3">
    <source>
        <dbReference type="Proteomes" id="UP000002313"/>
    </source>
</evidence>
<gene>
    <name evidence="2" type="ORF">Eint_110220</name>
</gene>
<sequence length="127" mass="15267">MGEKMAEGAWISRLDFEEESTSKPYFSLDIMRCKICLEVFYVKHHESHPCFSKNTVEQHHQKEEDRDLLEESSKSEEKIVDMPDHIFQNHEDRHLEEALNIKPVVKKVWRLSYVMLLERENLFWMDG</sequence>
<evidence type="ECO:0000313" key="2">
    <source>
        <dbReference type="EMBL" id="ADM12523.1"/>
    </source>
</evidence>
<proteinExistence type="predicted"/>
<dbReference type="VEuPathDB" id="MicrosporidiaDB:Eint_110220"/>
<feature type="compositionally biased region" description="Basic and acidic residues" evidence="1">
    <location>
        <begin position="56"/>
        <end position="74"/>
    </location>
</feature>
<dbReference type="GeneID" id="9699582"/>
<organism evidence="2 3">
    <name type="scientific">Encephalitozoon intestinalis (strain ATCC 50506)</name>
    <name type="common">Microsporidian parasite</name>
    <name type="synonym">Septata intestinalis</name>
    <dbReference type="NCBI Taxonomy" id="876142"/>
    <lineage>
        <taxon>Eukaryota</taxon>
        <taxon>Fungi</taxon>
        <taxon>Fungi incertae sedis</taxon>
        <taxon>Microsporidia</taxon>
        <taxon>Unikaryonidae</taxon>
        <taxon>Encephalitozoon</taxon>
    </lineage>
</organism>
<feature type="region of interest" description="Disordered" evidence="1">
    <location>
        <begin position="52"/>
        <end position="74"/>
    </location>
</feature>
<accession>E0SA98</accession>
<evidence type="ECO:0000256" key="1">
    <source>
        <dbReference type="SAM" id="MobiDB-lite"/>
    </source>
</evidence>
<dbReference type="HOGENOM" id="CLU_131615_0_0_1"/>
<dbReference type="KEGG" id="ein:Eint_110220"/>
<reference evidence="2 3" key="1">
    <citation type="journal article" date="2010" name="Nat. Commun.">
        <title>The complete sequence of the smallest known nuclear genome from the microsporidian Encephalitozoon intestinalis.</title>
        <authorList>
            <person name="Corradi N."/>
            <person name="Pombert J.-F."/>
            <person name="Farinelli L."/>
            <person name="Didier E.S."/>
            <person name="Keeling P.J."/>
        </authorList>
    </citation>
    <scope>NUCLEOTIDE SEQUENCE [LARGE SCALE GENOMIC DNA]</scope>
    <source>
        <strain evidence="2 3">ATCC 50506</strain>
    </source>
</reference>
<dbReference type="RefSeq" id="XP_003073883.1">
    <property type="nucleotide sequence ID" value="XM_003073837.1"/>
</dbReference>
<dbReference type="AlphaFoldDB" id="E0SA98"/>
<keyword evidence="3" id="KW-1185">Reference proteome</keyword>
<dbReference type="EMBL" id="CP001952">
    <property type="protein sequence ID" value="ADM12523.1"/>
    <property type="molecule type" value="Genomic_DNA"/>
</dbReference>
<protein>
    <submittedName>
        <fullName evidence="2">Uncharacterized protein</fullName>
    </submittedName>
</protein>
<reference evidence="2 3" key="2">
    <citation type="journal article" date="2012" name="Proc. Natl. Acad. Sci. U.S.A.">
        <title>Gain and loss of multiple functionally related, horizontally transferred genes in the reduced genomes of two microsporidian parasites.</title>
        <authorList>
            <person name="Pombert J.-F."/>
            <person name="Selman M."/>
            <person name="Burki F."/>
            <person name="Bardell F.T."/>
            <person name="Farinelli L."/>
            <person name="Solter L.F."/>
            <person name="Whitman D.W."/>
            <person name="Weiss L.M."/>
            <person name="Corradi N."/>
            <person name="Keeling P.J."/>
        </authorList>
    </citation>
    <scope>NUCLEOTIDE SEQUENCE [LARGE SCALE GENOMIC DNA]</scope>
    <source>
        <strain evidence="2 3">ATCC 50506</strain>
    </source>
</reference>